<comment type="caution">
    <text evidence="1">The sequence shown here is derived from an EMBL/GenBank/DDBJ whole genome shotgun (WGS) entry which is preliminary data.</text>
</comment>
<dbReference type="Proteomes" id="UP001140234">
    <property type="component" value="Unassembled WGS sequence"/>
</dbReference>
<organism evidence="1 2">
    <name type="scientific">Coemansia nantahalensis</name>
    <dbReference type="NCBI Taxonomy" id="2789366"/>
    <lineage>
        <taxon>Eukaryota</taxon>
        <taxon>Fungi</taxon>
        <taxon>Fungi incertae sedis</taxon>
        <taxon>Zoopagomycota</taxon>
        <taxon>Kickxellomycotina</taxon>
        <taxon>Kickxellomycetes</taxon>
        <taxon>Kickxellales</taxon>
        <taxon>Kickxellaceae</taxon>
        <taxon>Coemansia</taxon>
    </lineage>
</organism>
<proteinExistence type="predicted"/>
<dbReference type="EMBL" id="JANBUJ010001872">
    <property type="protein sequence ID" value="KAJ2765867.1"/>
    <property type="molecule type" value="Genomic_DNA"/>
</dbReference>
<sequence>MSGCESDGRPVVVLYDGNPADNIEDLVWSASYAGVDVLQKLHNDTAVMKRRTDSYVNATQILKCAGYGKTQRTRILERDMHTGVHEKVQGGYGKYQGTWVPLDRAIALAHEVNVYNGLRVLFEFNTSPDEQPPTAPRSLESVNKRKLAGPTRERPGPSSSKRRAGGTARPGSLDTILNAASSDGALAPLPTQGLSPALAGGWQTGDCAPTCATPETPGGWPLRDITNVHHQAGIGATHKPRVADPSACLLTPPSSSSSSAAAAAAYAVAAAKQPYTPLSASVHPPPPLLTTPPYSRPPIARRPAAAGASLAQPPPPLLLLGPDAEQPAGAGSGSPDDGAAQSTCSGGEDGDRYRDFAARATAVIRQTAATVRGEHRARHAALDSDSQYAAGLLRDLRAERDAAQVEADRYQAVVDECQAADAREAALQQRVACTVSLQLAARATAAAMGAGRDGRPCSSDADA</sequence>
<evidence type="ECO:0000313" key="1">
    <source>
        <dbReference type="EMBL" id="KAJ2765867.1"/>
    </source>
</evidence>
<name>A0ACC1JRG9_9FUNG</name>
<keyword evidence="2" id="KW-1185">Reference proteome</keyword>
<evidence type="ECO:0000313" key="2">
    <source>
        <dbReference type="Proteomes" id="UP001140234"/>
    </source>
</evidence>
<gene>
    <name evidence="1" type="primary">MBP1</name>
    <name evidence="1" type="ORF">IWQ57_004608</name>
</gene>
<reference evidence="1" key="1">
    <citation type="submission" date="2022-07" db="EMBL/GenBank/DDBJ databases">
        <title>Phylogenomic reconstructions and comparative analyses of Kickxellomycotina fungi.</title>
        <authorList>
            <person name="Reynolds N.K."/>
            <person name="Stajich J.E."/>
            <person name="Barry K."/>
            <person name="Grigoriev I.V."/>
            <person name="Crous P."/>
            <person name="Smith M.E."/>
        </authorList>
    </citation>
    <scope>NUCLEOTIDE SEQUENCE</scope>
    <source>
        <strain evidence="1">CBS 109366</strain>
    </source>
</reference>
<accession>A0ACC1JRG9</accession>
<feature type="non-terminal residue" evidence="1">
    <location>
        <position position="463"/>
    </location>
</feature>
<protein>
    <submittedName>
        <fullName evidence="1">Transcription factor mbp1</fullName>
    </submittedName>
</protein>